<dbReference type="EMBL" id="PZQS01000012">
    <property type="protein sequence ID" value="PVD21299.1"/>
    <property type="molecule type" value="Genomic_DNA"/>
</dbReference>
<dbReference type="SUPFAM" id="SSF53187">
    <property type="entry name" value="Zn-dependent exopeptidases"/>
    <property type="match status" value="1"/>
</dbReference>
<comment type="caution">
    <text evidence="13">The sequence shown here is derived from an EMBL/GenBank/DDBJ whole genome shotgun (WGS) entry which is preliminary data.</text>
</comment>
<dbReference type="PANTHER" id="PTHR11705:SF140">
    <property type="entry name" value="FI02848P-RELATED"/>
    <property type="match status" value="1"/>
</dbReference>
<dbReference type="PROSITE" id="PS52035">
    <property type="entry name" value="PEPTIDASE_M14"/>
    <property type="match status" value="1"/>
</dbReference>
<dbReference type="FunFam" id="3.40.630.10:FF:000084">
    <property type="entry name" value="Carboxypeptidase B2"/>
    <property type="match status" value="1"/>
</dbReference>
<keyword evidence="4" id="KW-0645">Protease</keyword>
<dbReference type="Pfam" id="PF00246">
    <property type="entry name" value="Peptidase_M14"/>
    <property type="match status" value="1"/>
</dbReference>
<keyword evidence="5" id="KW-0479">Metal-binding</keyword>
<evidence type="ECO:0000313" key="13">
    <source>
        <dbReference type="EMBL" id="PVD21299.1"/>
    </source>
</evidence>
<evidence type="ECO:0000256" key="8">
    <source>
        <dbReference type="ARBA" id="ARBA00022833"/>
    </source>
</evidence>
<evidence type="ECO:0000256" key="6">
    <source>
        <dbReference type="ARBA" id="ARBA00022729"/>
    </source>
</evidence>
<dbReference type="GO" id="GO:0005615">
    <property type="term" value="C:extracellular space"/>
    <property type="evidence" value="ECO:0007669"/>
    <property type="project" value="TreeGrafter"/>
</dbReference>
<dbReference type="Proteomes" id="UP000245119">
    <property type="component" value="Linkage Group LG12"/>
</dbReference>
<keyword evidence="8" id="KW-0862">Zinc</keyword>
<accession>A0A2T7NJF8</accession>
<keyword evidence="6" id="KW-0732">Signal</keyword>
<comment type="caution">
    <text evidence="10">Lacks conserved residue(s) required for the propagation of feature annotation.</text>
</comment>
<evidence type="ECO:0000256" key="5">
    <source>
        <dbReference type="ARBA" id="ARBA00022723"/>
    </source>
</evidence>
<evidence type="ECO:0000259" key="12">
    <source>
        <dbReference type="PROSITE" id="PS52035"/>
    </source>
</evidence>
<dbReference type="InterPro" id="IPR000834">
    <property type="entry name" value="Peptidase_M14"/>
</dbReference>
<evidence type="ECO:0000313" key="14">
    <source>
        <dbReference type="Proteomes" id="UP000245119"/>
    </source>
</evidence>
<evidence type="ECO:0000256" key="4">
    <source>
        <dbReference type="ARBA" id="ARBA00022670"/>
    </source>
</evidence>
<protein>
    <recommendedName>
        <fullName evidence="12">Peptidase M14 domain-containing protein</fullName>
    </recommendedName>
</protein>
<dbReference type="AlphaFoldDB" id="A0A2T7NJF8"/>
<comment type="cofactor">
    <cofactor evidence="1">
        <name>Zn(2+)</name>
        <dbReference type="ChEBI" id="CHEBI:29105"/>
    </cofactor>
</comment>
<gene>
    <name evidence="13" type="ORF">C0Q70_19471</name>
</gene>
<feature type="compositionally biased region" description="Polar residues" evidence="11">
    <location>
        <begin position="302"/>
        <end position="328"/>
    </location>
</feature>
<keyword evidence="9" id="KW-0482">Metalloprotease</keyword>
<dbReference type="GO" id="GO:0004181">
    <property type="term" value="F:metallocarboxypeptidase activity"/>
    <property type="evidence" value="ECO:0007669"/>
    <property type="project" value="InterPro"/>
</dbReference>
<reference evidence="13 14" key="1">
    <citation type="submission" date="2018-04" db="EMBL/GenBank/DDBJ databases">
        <title>The genome of golden apple snail Pomacea canaliculata provides insight into stress tolerance and invasive adaptation.</title>
        <authorList>
            <person name="Liu C."/>
            <person name="Liu B."/>
            <person name="Ren Y."/>
            <person name="Zhang Y."/>
            <person name="Wang H."/>
            <person name="Li S."/>
            <person name="Jiang F."/>
            <person name="Yin L."/>
            <person name="Zhang G."/>
            <person name="Qian W."/>
            <person name="Fan W."/>
        </authorList>
    </citation>
    <scope>NUCLEOTIDE SEQUENCE [LARGE SCALE GENOMIC DNA]</scope>
    <source>
        <strain evidence="13">SZHN2017</strain>
        <tissue evidence="13">Muscle</tissue>
    </source>
</reference>
<dbReference type="GO" id="GO:0008270">
    <property type="term" value="F:zinc ion binding"/>
    <property type="evidence" value="ECO:0007669"/>
    <property type="project" value="InterPro"/>
</dbReference>
<dbReference type="InterPro" id="IPR057246">
    <property type="entry name" value="CARBOXYPEPT_ZN_1"/>
</dbReference>
<name>A0A2T7NJF8_POMCA</name>
<evidence type="ECO:0000256" key="1">
    <source>
        <dbReference type="ARBA" id="ARBA00001947"/>
    </source>
</evidence>
<keyword evidence="3" id="KW-0121">Carboxypeptidase</keyword>
<dbReference type="PROSITE" id="PS00132">
    <property type="entry name" value="CARBOXYPEPT_ZN_1"/>
    <property type="match status" value="1"/>
</dbReference>
<comment type="similarity">
    <text evidence="2 10">Belongs to the peptidase M14 family.</text>
</comment>
<evidence type="ECO:0000256" key="7">
    <source>
        <dbReference type="ARBA" id="ARBA00022801"/>
    </source>
</evidence>
<evidence type="ECO:0000256" key="3">
    <source>
        <dbReference type="ARBA" id="ARBA00022645"/>
    </source>
</evidence>
<dbReference type="OrthoDB" id="3626597at2759"/>
<keyword evidence="14" id="KW-1185">Reference proteome</keyword>
<feature type="domain" description="Peptidase M14" evidence="12">
    <location>
        <begin position="28"/>
        <end position="328"/>
    </location>
</feature>
<evidence type="ECO:0000256" key="11">
    <source>
        <dbReference type="SAM" id="MobiDB-lite"/>
    </source>
</evidence>
<dbReference type="PRINTS" id="PR00765">
    <property type="entry name" value="CRBOXYPTASEA"/>
</dbReference>
<organism evidence="13 14">
    <name type="scientific">Pomacea canaliculata</name>
    <name type="common">Golden apple snail</name>
    <dbReference type="NCBI Taxonomy" id="400727"/>
    <lineage>
        <taxon>Eukaryota</taxon>
        <taxon>Metazoa</taxon>
        <taxon>Spiralia</taxon>
        <taxon>Lophotrochozoa</taxon>
        <taxon>Mollusca</taxon>
        <taxon>Gastropoda</taxon>
        <taxon>Caenogastropoda</taxon>
        <taxon>Architaenioglossa</taxon>
        <taxon>Ampullarioidea</taxon>
        <taxon>Ampullariidae</taxon>
        <taxon>Pomacea</taxon>
    </lineage>
</organism>
<evidence type="ECO:0000256" key="9">
    <source>
        <dbReference type="ARBA" id="ARBA00023049"/>
    </source>
</evidence>
<dbReference type="PANTHER" id="PTHR11705">
    <property type="entry name" value="PROTEASE FAMILY M14 CARBOXYPEPTIDASE A,B"/>
    <property type="match status" value="1"/>
</dbReference>
<proteinExistence type="inferred from homology"/>
<evidence type="ECO:0000256" key="2">
    <source>
        <dbReference type="ARBA" id="ARBA00005988"/>
    </source>
</evidence>
<keyword evidence="7" id="KW-0378">Hydrolase</keyword>
<dbReference type="Gene3D" id="3.40.630.10">
    <property type="entry name" value="Zn peptidases"/>
    <property type="match status" value="1"/>
</dbReference>
<feature type="region of interest" description="Disordered" evidence="11">
    <location>
        <begin position="289"/>
        <end position="328"/>
    </location>
</feature>
<dbReference type="GO" id="GO:0006508">
    <property type="term" value="P:proteolysis"/>
    <property type="evidence" value="ECO:0007669"/>
    <property type="project" value="UniProtKB-KW"/>
</dbReference>
<dbReference type="SMART" id="SM00631">
    <property type="entry name" value="Zn_pept"/>
    <property type="match status" value="1"/>
</dbReference>
<evidence type="ECO:0000256" key="10">
    <source>
        <dbReference type="PROSITE-ProRule" id="PRU01379"/>
    </source>
</evidence>
<sequence>MNERYLDANHRKRHERRKRAATVDVTNSYLGLDEINAFLQNVTRSASAADVISSTIGLSFEGRNTPVIEKAEIIAEKGQNIRERNTKSSGTQKKAIIIDAGIHAREWIAPALALNIINKLAFNPDNDPDVLDLLKKFDWIIAPVVNPDGYEYSRTNSGARLWRKTRTSQYSESCKGVDANRNFGFGWDPDVGGSREPCSDVFSGNIAFSEPEARNMRDWLQRNKGRAAAYLTLHSYGQYVLYPYGTCDNRVADNKDILEDLGKTFANALGQKGRRYSVGNSCQVLLLGPKRPGQGPVPSQPARPSSYQWSSTASLTTSTPQIPTPSNG</sequence>